<feature type="compositionally biased region" description="Basic and acidic residues" evidence="7">
    <location>
        <begin position="818"/>
        <end position="827"/>
    </location>
</feature>
<feature type="region of interest" description="Disordered" evidence="7">
    <location>
        <begin position="1025"/>
        <end position="1111"/>
    </location>
</feature>
<proteinExistence type="predicted"/>
<keyword evidence="5" id="KW-0206">Cytoskeleton</keyword>
<feature type="domain" description="Pericentrin/AKAP-450 centrosomal targeting" evidence="8">
    <location>
        <begin position="1687"/>
        <end position="1771"/>
    </location>
</feature>
<feature type="compositionally biased region" description="Basic and acidic residues" evidence="7">
    <location>
        <begin position="977"/>
        <end position="1005"/>
    </location>
</feature>
<feature type="compositionally biased region" description="Basic and acidic residues" evidence="7">
    <location>
        <begin position="544"/>
        <end position="554"/>
    </location>
</feature>
<dbReference type="Gene3D" id="1.10.287.1490">
    <property type="match status" value="2"/>
</dbReference>
<feature type="region of interest" description="Disordered" evidence="7">
    <location>
        <begin position="544"/>
        <end position="595"/>
    </location>
</feature>
<feature type="compositionally biased region" description="Basic and acidic residues" evidence="7">
    <location>
        <begin position="734"/>
        <end position="763"/>
    </location>
</feature>
<feature type="compositionally biased region" description="Polar residues" evidence="7">
    <location>
        <begin position="156"/>
        <end position="173"/>
    </location>
</feature>
<feature type="compositionally biased region" description="Basic and acidic residues" evidence="7">
    <location>
        <begin position="838"/>
        <end position="850"/>
    </location>
</feature>
<feature type="region of interest" description="Disordered" evidence="7">
    <location>
        <begin position="30"/>
        <end position="523"/>
    </location>
</feature>
<keyword evidence="4 6" id="KW-0175">Coiled coil</keyword>
<organism evidence="9 10">
    <name type="scientific">Pseudozyma flocculosa PF-1</name>
    <dbReference type="NCBI Taxonomy" id="1277687"/>
    <lineage>
        <taxon>Eukaryota</taxon>
        <taxon>Fungi</taxon>
        <taxon>Dikarya</taxon>
        <taxon>Basidiomycota</taxon>
        <taxon>Ustilaginomycotina</taxon>
        <taxon>Ustilaginomycetes</taxon>
        <taxon>Ustilaginales</taxon>
        <taxon>Ustilaginaceae</taxon>
        <taxon>Pseudozyma</taxon>
    </lineage>
</organism>
<dbReference type="EMBL" id="KE361629">
    <property type="protein sequence ID" value="EPQ29884.1"/>
    <property type="molecule type" value="Genomic_DNA"/>
</dbReference>
<evidence type="ECO:0000256" key="5">
    <source>
        <dbReference type="ARBA" id="ARBA00023212"/>
    </source>
</evidence>
<dbReference type="KEGG" id="pfp:PFL1_02557"/>
<feature type="region of interest" description="Disordered" evidence="7">
    <location>
        <begin position="734"/>
        <end position="798"/>
    </location>
</feature>
<evidence type="ECO:0000256" key="1">
    <source>
        <dbReference type="ARBA" id="ARBA00004267"/>
    </source>
</evidence>
<dbReference type="RefSeq" id="XP_007878264.1">
    <property type="nucleotide sequence ID" value="XM_007880073.1"/>
</dbReference>
<dbReference type="GO" id="GO:0005737">
    <property type="term" value="C:cytoplasm"/>
    <property type="evidence" value="ECO:0007669"/>
    <property type="project" value="UniProtKB-ARBA"/>
</dbReference>
<sequence length="1832" mass="200494">MDFHFGTPSRLERQIAQDLMQDQSELDLSLPGGAAAANGSMSTSTRHPLTSYTNNHASYSRASASSAGSFRDDPSFDISNNPGPLKEAQKPPPSLAAAVARSHNPQQSPVQAKENVQPRPGSSQSSSASSSAGPRAKHGSAPPVEEEPEHGIPPFSASSSISMDQNADNSRTHQFPDPYGHLRAPSPPLTSTPQRAGPASTVGSRSRTTMTIRQAHFGDAGGRSVSRSRGTAFDSTLGSTTQGAKSLRSASSALEDLTESSIASEDRDVDQDAAATDGADAVSSRRTPAAARDFVVYDTVSAAAPSETEEGSAADADADAEVQTGTMHLSEIDPQTQDGTTAPGVDVPESPRQPDPRDSPLAESSGSDWRRRREARRQLGDVNDESMIDDEEEDATRALAASHTDTQPTTAEAMGASGSTAQDDSSSMPPPPPSIDTSGQTGADVDGERSATTFSSPAAARLARQADRVVLGKSRLGRELDAGVTPSRVPPHEGSSRPGTGEDVDAGAVNGAATPRAQTSAADHEKMKAYLLNSVKATATIGSSRKDTRIRTLERLQAQAILSQTPARVPEETPQGDDETSPSSADAITPRHRMDRLGKANTFAAGRTPLPKGGIAELLRRGALSRLGDTSDRSGSMQSQVSPYAAYDGSSRGGQDNQTILESLAGLSEASSNDLTAPPQTSVHGPLGLRANTSFPGLGAAEVGTDANAAARPRVDPSRLAVYQSKLNARLDAENDELKRERDELSRQLEELRRQNGELRRGSTSESVSTDMKAAGSPLPGAQNNAAEDLLAERERANALDKEAQELADLLDEREREIETLHAELEQVRNGADSADAQGDRDPAGDERSGRSQASNDGETAQLRFEIEELQAQLKERDEDIMDLEDRLEDERKQFEQQVQQAKAYSFETLEKVEAARDEALDRADRLENELEESRQACDRLRAELDSQQARAEGRDSAETENVELRQQVSSLSRKAQQLEREVETARSESKEASDRASEHAERVQALERQVEAWKAEVADLEADLEEERHRAERADDELAALRAEEQDPDATAKRSDLTRSVGSQRSRSSADRRAASLERQLTSARETIEQLQSQIEGRASSPTSEADNVRAKDLEVQLLKKQKSELQLRVDEYRKMISAGVGSSLALLSQQQQEQDQEMARSGDKGSKLSPTTPGGRSPLPKSVLNLRHISPMKTPRSPAPLSEASWLYNESSLGGAGVAERIAFLESALDEANASIDAKLQKLDSAGVAHLTLAERLERANQRIAELEAELERLRMRASAAAGAAGSSSFSVSDSPNKSTRSAVQRQRVFADVHAQLEALKSRWASDHDQLKTREAEVERREHELADRSRERREYRGVLAELDRFRTAAASLQDDLHAEQVRQREMLAKSKATSQEKADIETRLMSTQSELDAVKRKLQDKMGGLESLSRQLFDKSTRSDGSDPRSRSGMQAQVDALSQQVESAQAQVEELRQERHDLLSQRADLHAKFAKVNERYESVAADLAVSRQALAAHQAQLDEQIEQMEATHAALRSKRAEYAEVVGDRDRLRAERDDIVRDVGRFESELRRVRREADRQGSDLEALRAERERAQRKREKDDEDKERQRARDLQQVQELVRQLKLKTKEVEDVKAKLEEADRIRSAAPPPYVSSSHQAAVAQQHLLELRAQHAQECKGLMLQIRYLKAKLTRESDLRSDLAHQKTYITLLLRGLVEVDDEIDSLLLHLRIEGDERRRQRDDMVARFNPARRRWNVAIKAVRAGVRMRMMATKWQKACEMKNSLADAHQAVRQRRKDEAEAMARKGAGEGDKHGHLAAPRARRAPASQPSATTRP</sequence>
<evidence type="ECO:0000313" key="9">
    <source>
        <dbReference type="EMBL" id="EPQ29884.1"/>
    </source>
</evidence>
<feature type="compositionally biased region" description="Low complexity" evidence="7">
    <location>
        <begin position="117"/>
        <end position="134"/>
    </location>
</feature>
<evidence type="ECO:0000256" key="2">
    <source>
        <dbReference type="ARBA" id="ARBA00022490"/>
    </source>
</evidence>
<feature type="compositionally biased region" description="Basic and acidic residues" evidence="7">
    <location>
        <begin position="1159"/>
        <end position="1168"/>
    </location>
</feature>
<evidence type="ECO:0000256" key="3">
    <source>
        <dbReference type="ARBA" id="ARBA00022553"/>
    </source>
</evidence>
<feature type="compositionally biased region" description="Polar residues" evidence="7">
    <location>
        <begin position="225"/>
        <end position="252"/>
    </location>
</feature>
<dbReference type="PANTHER" id="PTHR43941:SF1">
    <property type="entry name" value="STRUCTURAL MAINTENANCE OF CHROMOSOMES PROTEIN 2"/>
    <property type="match status" value="1"/>
</dbReference>
<feature type="compositionally biased region" description="Low complexity" evidence="7">
    <location>
        <begin position="57"/>
        <end position="69"/>
    </location>
</feature>
<dbReference type="OrthoDB" id="2020852at2759"/>
<feature type="compositionally biased region" description="Low complexity" evidence="7">
    <location>
        <begin position="1821"/>
        <end position="1832"/>
    </location>
</feature>
<dbReference type="GO" id="GO:0005815">
    <property type="term" value="C:microtubule organizing center"/>
    <property type="evidence" value="ECO:0007669"/>
    <property type="project" value="UniProtKB-SubCell"/>
</dbReference>
<evidence type="ECO:0000259" key="8">
    <source>
        <dbReference type="Pfam" id="PF10495"/>
    </source>
</evidence>
<dbReference type="eggNOG" id="ENOG502S2EF">
    <property type="taxonomic scope" value="Eukaryota"/>
</dbReference>
<reference evidence="9 10" key="1">
    <citation type="journal article" date="2013" name="Plant Cell">
        <title>The transition from a phytopathogenic smut ancestor to an anamorphic biocontrol agent deciphered by comparative whole-genome analysis.</title>
        <authorList>
            <person name="Lefebvre F."/>
            <person name="Joly D.L."/>
            <person name="Labbe C."/>
            <person name="Teichmann B."/>
            <person name="Linning R."/>
            <person name="Belzile F."/>
            <person name="Bakkeren G."/>
            <person name="Belanger R.R."/>
        </authorList>
    </citation>
    <scope>NUCLEOTIDE SEQUENCE [LARGE SCALE GENOMIC DNA]</scope>
    <source>
        <strain evidence="9 10">PF-1</strain>
    </source>
</reference>
<feature type="compositionally biased region" description="Basic and acidic residues" evidence="7">
    <location>
        <begin position="1043"/>
        <end position="1058"/>
    </location>
</feature>
<feature type="compositionally biased region" description="Acidic residues" evidence="7">
    <location>
        <begin position="382"/>
        <end position="394"/>
    </location>
</feature>
<dbReference type="HOGENOM" id="CLU_003790_0_0_1"/>
<evidence type="ECO:0000256" key="7">
    <source>
        <dbReference type="SAM" id="MobiDB-lite"/>
    </source>
</evidence>
<gene>
    <name evidence="9" type="ORF">PFL1_02557</name>
</gene>
<feature type="compositionally biased region" description="Acidic residues" evidence="7">
    <location>
        <begin position="307"/>
        <end position="320"/>
    </location>
</feature>
<feature type="compositionally biased region" description="Low complexity" evidence="7">
    <location>
        <begin position="272"/>
        <end position="281"/>
    </location>
</feature>
<protein>
    <recommendedName>
        <fullName evidence="8">Pericentrin/AKAP-450 centrosomal targeting domain-containing protein</fullName>
    </recommendedName>
</protein>
<feature type="region of interest" description="Disordered" evidence="7">
    <location>
        <begin position="1427"/>
        <end position="1453"/>
    </location>
</feature>
<feature type="region of interest" description="Disordered" evidence="7">
    <location>
        <begin position="1149"/>
        <end position="1184"/>
    </location>
</feature>
<name>A0A061HBN1_9BASI</name>
<feature type="compositionally biased region" description="Basic and acidic residues" evidence="7">
    <location>
        <begin position="1572"/>
        <end position="1591"/>
    </location>
</feature>
<dbReference type="Proteomes" id="UP000053664">
    <property type="component" value="Unassembled WGS sequence"/>
</dbReference>
<evidence type="ECO:0000313" key="10">
    <source>
        <dbReference type="Proteomes" id="UP000053664"/>
    </source>
</evidence>
<comment type="subcellular location">
    <subcellularLocation>
        <location evidence="1">Cytoplasm</location>
        <location evidence="1">Cytoskeleton</location>
        <location evidence="1">Microtubule organizing center</location>
    </subcellularLocation>
</comment>
<keyword evidence="3" id="KW-0597">Phosphoprotein</keyword>
<feature type="compositionally biased region" description="Polar residues" evidence="7">
    <location>
        <begin position="39"/>
        <end position="56"/>
    </location>
</feature>
<feature type="compositionally biased region" description="Basic and acidic residues" evidence="7">
    <location>
        <begin position="1434"/>
        <end position="1448"/>
    </location>
</feature>
<feature type="compositionally biased region" description="Polar residues" evidence="7">
    <location>
        <begin position="323"/>
        <end position="340"/>
    </location>
</feature>
<evidence type="ECO:0000256" key="4">
    <source>
        <dbReference type="ARBA" id="ARBA00023054"/>
    </source>
</evidence>
<feature type="region of interest" description="Disordered" evidence="7">
    <location>
        <begin position="945"/>
        <end position="1005"/>
    </location>
</feature>
<feature type="region of interest" description="Disordered" evidence="7">
    <location>
        <begin position="1572"/>
        <end position="1611"/>
    </location>
</feature>
<keyword evidence="2" id="KW-0963">Cytoplasm</keyword>
<feature type="compositionally biased region" description="Polar residues" evidence="7">
    <location>
        <begin position="1296"/>
        <end position="1307"/>
    </location>
</feature>
<feature type="compositionally biased region" description="Polar residues" evidence="7">
    <location>
        <begin position="965"/>
        <end position="976"/>
    </location>
</feature>
<feature type="compositionally biased region" description="Basic and acidic residues" evidence="7">
    <location>
        <begin position="368"/>
        <end position="379"/>
    </location>
</feature>
<dbReference type="InterPro" id="IPR019528">
    <property type="entry name" value="PACT_domain"/>
</dbReference>
<dbReference type="PANTHER" id="PTHR43941">
    <property type="entry name" value="STRUCTURAL MAINTENANCE OF CHROMOSOMES PROTEIN 2"/>
    <property type="match status" value="1"/>
</dbReference>
<dbReference type="Pfam" id="PF10495">
    <property type="entry name" value="PACT_coil_coil"/>
    <property type="match status" value="1"/>
</dbReference>
<evidence type="ECO:0000256" key="6">
    <source>
        <dbReference type="SAM" id="Coils"/>
    </source>
</evidence>
<feature type="coiled-coil region" evidence="6">
    <location>
        <begin position="1224"/>
        <end position="1286"/>
    </location>
</feature>
<dbReference type="GeneID" id="19316676"/>
<feature type="region of interest" description="Disordered" evidence="7">
    <location>
        <begin position="1782"/>
        <end position="1832"/>
    </location>
</feature>
<accession>A0A061HBN1</accession>
<feature type="region of interest" description="Disordered" evidence="7">
    <location>
        <begin position="818"/>
        <end position="864"/>
    </location>
</feature>
<feature type="compositionally biased region" description="Basic and acidic residues" evidence="7">
    <location>
        <begin position="1792"/>
        <end position="1811"/>
    </location>
</feature>
<feature type="compositionally biased region" description="Polar residues" evidence="7">
    <location>
        <begin position="201"/>
        <end position="212"/>
    </location>
</feature>
<feature type="compositionally biased region" description="Polar residues" evidence="7">
    <location>
        <begin position="1080"/>
        <end position="1107"/>
    </location>
</feature>
<feature type="region of interest" description="Disordered" evidence="7">
    <location>
        <begin position="1287"/>
        <end position="1307"/>
    </location>
</feature>